<proteinExistence type="predicted"/>
<dbReference type="SUPFAM" id="SSF57845">
    <property type="entry name" value="B-box zinc-binding domain"/>
    <property type="match status" value="1"/>
</dbReference>
<keyword evidence="1" id="KW-0479">Metal-binding</keyword>
<gene>
    <name evidence="5 6" type="primary">LOC111123141</name>
</gene>
<dbReference type="PANTHER" id="PTHR25462:SF291">
    <property type="entry name" value="E3 UBIQUITIN-PROTEIN LIGASE TRIM45"/>
    <property type="match status" value="1"/>
</dbReference>
<evidence type="ECO:0000313" key="5">
    <source>
        <dbReference type="RefSeq" id="XP_022320993.1"/>
    </source>
</evidence>
<dbReference type="OrthoDB" id="264520at2759"/>
<dbReference type="InterPro" id="IPR000315">
    <property type="entry name" value="Znf_B-box"/>
</dbReference>
<evidence type="ECO:0000259" key="3">
    <source>
        <dbReference type="PROSITE" id="PS50119"/>
    </source>
</evidence>
<accession>A0A8B8D0G0</accession>
<organism evidence="4 6">
    <name type="scientific">Crassostrea virginica</name>
    <name type="common">Eastern oyster</name>
    <dbReference type="NCBI Taxonomy" id="6565"/>
    <lineage>
        <taxon>Eukaryota</taxon>
        <taxon>Metazoa</taxon>
        <taxon>Spiralia</taxon>
        <taxon>Lophotrochozoa</taxon>
        <taxon>Mollusca</taxon>
        <taxon>Bivalvia</taxon>
        <taxon>Autobranchia</taxon>
        <taxon>Pteriomorphia</taxon>
        <taxon>Ostreida</taxon>
        <taxon>Ostreoidea</taxon>
        <taxon>Ostreidae</taxon>
        <taxon>Crassostrea</taxon>
    </lineage>
</organism>
<dbReference type="AlphaFoldDB" id="A0A8B8D0G0"/>
<dbReference type="Proteomes" id="UP000694844">
    <property type="component" value="Chromosome 3"/>
</dbReference>
<feature type="coiled-coil region" evidence="2">
    <location>
        <begin position="160"/>
        <end position="205"/>
    </location>
</feature>
<keyword evidence="1" id="KW-0862">Zinc</keyword>
<dbReference type="GeneID" id="111123141"/>
<dbReference type="Gene3D" id="3.30.160.60">
    <property type="entry name" value="Classic Zinc Finger"/>
    <property type="match status" value="1"/>
</dbReference>
<dbReference type="InterPro" id="IPR047153">
    <property type="entry name" value="TRIM45/56/19-like"/>
</dbReference>
<dbReference type="GO" id="GO:0008270">
    <property type="term" value="F:zinc ion binding"/>
    <property type="evidence" value="ECO:0007669"/>
    <property type="project" value="UniProtKB-KW"/>
</dbReference>
<dbReference type="RefSeq" id="XP_022320993.1">
    <property type="nucleotide sequence ID" value="XM_022465285.1"/>
</dbReference>
<evidence type="ECO:0000313" key="4">
    <source>
        <dbReference type="Proteomes" id="UP000694844"/>
    </source>
</evidence>
<sequence length="555" mass="63792">MASKGTVQGQEVIKCDSCQNPVSFFCRRCNVKLCDPCVPVHLRVSSQTGHHVVDFASKDFDDSNFCISHPENKCSAYCKTCDQPICILCVSIKHRSHEISELHEKIEELLKAINKENERLQSSRPDLETLQKHTVKRLSSLSSFYQQKKDEVTTRGEEWHRQVDDYVKKLHQELDDLERENETTLHKQREEYDEMIVKLDEMNRKSTILQKSKNVLEMQKFKSLIEKQETTEECLQYTFPTFCAHQTDDKFLQNNFGHIESMQELKLSLSEKKCQREMSVLKLLEKPRVSFTIATGLPGENGDNNRLYDMAVVDSNKVWVGSSSNILQLFDLQGNLQHTLTIPYKGSYLCTYNGSVVFRDYHEKALKKISDDDSVVTMFTTGDWTPYGITGSASGDLLVCLRKDDQSKVVRYSSTGTVLQEIQYDSQCQPLYLGVWYIAENVNGDIVVTDFNYKKKQVIAVNRLGIFRYTYSEKESAFYPMGVVTNSFGHVIVTNFSGHKIHMLDRDGQFLRYIIPEGGIKYPRAVCRMENGEIIVGESVSCIAKGIKFFEWQDR</sequence>
<dbReference type="PANTHER" id="PTHR25462">
    <property type="entry name" value="BONUS, ISOFORM C-RELATED"/>
    <property type="match status" value="1"/>
</dbReference>
<name>A0A8B8D0G0_CRAVI</name>
<dbReference type="KEGG" id="cvn:111123141"/>
<dbReference type="RefSeq" id="XP_022320994.1">
    <property type="nucleotide sequence ID" value="XM_022465286.1"/>
</dbReference>
<dbReference type="SMART" id="SM00336">
    <property type="entry name" value="BBOX"/>
    <property type="match status" value="2"/>
</dbReference>
<evidence type="ECO:0000256" key="2">
    <source>
        <dbReference type="SAM" id="Coils"/>
    </source>
</evidence>
<dbReference type="GO" id="GO:0061630">
    <property type="term" value="F:ubiquitin protein ligase activity"/>
    <property type="evidence" value="ECO:0007669"/>
    <property type="project" value="TreeGrafter"/>
</dbReference>
<dbReference type="Pfam" id="PF00643">
    <property type="entry name" value="zf-B_box"/>
    <property type="match status" value="2"/>
</dbReference>
<keyword evidence="1" id="KW-0863">Zinc-finger</keyword>
<dbReference type="SUPFAM" id="SSF63829">
    <property type="entry name" value="Calcium-dependent phosphotriesterase"/>
    <property type="match status" value="1"/>
</dbReference>
<keyword evidence="2" id="KW-0175">Coiled coil</keyword>
<protein>
    <submittedName>
        <fullName evidence="5 6">E3 ubiquitin-protein ligase TRIM71-like</fullName>
    </submittedName>
</protein>
<reference evidence="5 6" key="1">
    <citation type="submission" date="2025-04" db="UniProtKB">
        <authorList>
            <consortium name="RefSeq"/>
        </authorList>
    </citation>
    <scope>IDENTIFICATION</scope>
    <source>
        <tissue evidence="5 6">Whole sample</tissue>
    </source>
</reference>
<feature type="domain" description="B box-type" evidence="3">
    <location>
        <begin position="61"/>
        <end position="102"/>
    </location>
</feature>
<evidence type="ECO:0000256" key="1">
    <source>
        <dbReference type="PROSITE-ProRule" id="PRU00024"/>
    </source>
</evidence>
<dbReference type="CDD" id="cd19756">
    <property type="entry name" value="Bbox2"/>
    <property type="match status" value="1"/>
</dbReference>
<dbReference type="InterPro" id="IPR011042">
    <property type="entry name" value="6-blade_b-propeller_TolB-like"/>
</dbReference>
<dbReference type="PROSITE" id="PS50119">
    <property type="entry name" value="ZF_BBOX"/>
    <property type="match status" value="2"/>
</dbReference>
<keyword evidence="4" id="KW-1185">Reference proteome</keyword>
<dbReference type="Gene3D" id="2.120.10.30">
    <property type="entry name" value="TolB, C-terminal domain"/>
    <property type="match status" value="1"/>
</dbReference>
<evidence type="ECO:0000313" key="6">
    <source>
        <dbReference type="RefSeq" id="XP_022320994.1"/>
    </source>
</evidence>
<feature type="domain" description="B box-type" evidence="3">
    <location>
        <begin position="10"/>
        <end position="55"/>
    </location>
</feature>